<dbReference type="InterPro" id="IPR050669">
    <property type="entry name" value="Hemerythrin"/>
</dbReference>
<dbReference type="RefSeq" id="WP_097277230.1">
    <property type="nucleotide sequence ID" value="NZ_OCNJ01000001.1"/>
</dbReference>
<dbReference type="EMBL" id="OCNJ01000001">
    <property type="protein sequence ID" value="SOD89791.1"/>
    <property type="molecule type" value="Genomic_DNA"/>
</dbReference>
<reference evidence="5 6" key="1">
    <citation type="submission" date="2017-09" db="EMBL/GenBank/DDBJ databases">
        <authorList>
            <person name="Ehlers B."/>
            <person name="Leendertz F.H."/>
        </authorList>
    </citation>
    <scope>NUCLEOTIDE SEQUENCE [LARGE SCALE GENOMIC DNA]</scope>
    <source>
        <strain evidence="5 6">USBA 140</strain>
    </source>
</reference>
<dbReference type="PANTHER" id="PTHR37164">
    <property type="entry name" value="BACTERIOHEMERYTHRIN"/>
    <property type="match status" value="1"/>
</dbReference>
<dbReference type="Proteomes" id="UP000219621">
    <property type="component" value="Unassembled WGS sequence"/>
</dbReference>
<evidence type="ECO:0000313" key="5">
    <source>
        <dbReference type="EMBL" id="SOD89791.1"/>
    </source>
</evidence>
<evidence type="ECO:0000313" key="6">
    <source>
        <dbReference type="Proteomes" id="UP000219621"/>
    </source>
</evidence>
<dbReference type="GO" id="GO:0046872">
    <property type="term" value="F:metal ion binding"/>
    <property type="evidence" value="ECO:0007669"/>
    <property type="project" value="UniProtKB-KW"/>
</dbReference>
<dbReference type="InterPro" id="IPR035938">
    <property type="entry name" value="Hemerythrin-like_sf"/>
</dbReference>
<evidence type="ECO:0000256" key="1">
    <source>
        <dbReference type="ARBA" id="ARBA00010587"/>
    </source>
</evidence>
<dbReference type="SUPFAM" id="SSF47188">
    <property type="entry name" value="Hemerythrin-like"/>
    <property type="match status" value="2"/>
</dbReference>
<sequence>MTFIDPARLPETGHPLIDEGHAQLADLANDLYLAWQGGRSGGLGRQARAFVAALAQHFAEEEGIMDDVALGTAADHRRRHAELMAEFEALAAALDGAAGLVADVMVDLFRAAERLVWEHEMVDDQDFWVHFAGQRQGETGGLVAWGAHVAVGDGDIDRQHQILLALVNDLHAGITGGLRRESLMGRLTGLRRFTARHFAWEERCMALVPGAHDDAHVAMHAALLADLDRVLADLRAGRDDTVADLLGSYVQHWLVEHIDTMDRPLAQALAASRITG</sequence>
<evidence type="ECO:0000256" key="2">
    <source>
        <dbReference type="ARBA" id="ARBA00022723"/>
    </source>
</evidence>
<gene>
    <name evidence="5" type="ORF">SAMN05421508_101336</name>
</gene>
<dbReference type="Gene3D" id="1.20.120.50">
    <property type="entry name" value="Hemerythrin-like"/>
    <property type="match status" value="2"/>
</dbReference>
<comment type="similarity">
    <text evidence="1">Belongs to the hemerythrin family.</text>
</comment>
<dbReference type="InterPro" id="IPR012827">
    <property type="entry name" value="Hemerythrin_metal-bd"/>
</dbReference>
<accession>A0A286G2P6</accession>
<dbReference type="PANTHER" id="PTHR37164:SF1">
    <property type="entry name" value="BACTERIOHEMERYTHRIN"/>
    <property type="match status" value="1"/>
</dbReference>
<dbReference type="NCBIfam" id="TIGR02481">
    <property type="entry name" value="hemeryth_dom"/>
    <property type="match status" value="2"/>
</dbReference>
<keyword evidence="6" id="KW-1185">Reference proteome</keyword>
<evidence type="ECO:0000256" key="3">
    <source>
        <dbReference type="ARBA" id="ARBA00023004"/>
    </source>
</evidence>
<evidence type="ECO:0000259" key="4">
    <source>
        <dbReference type="Pfam" id="PF01814"/>
    </source>
</evidence>
<feature type="domain" description="Hemerythrin-like" evidence="4">
    <location>
        <begin position="15"/>
        <end position="125"/>
    </location>
</feature>
<keyword evidence="2" id="KW-0479">Metal-binding</keyword>
<dbReference type="OrthoDB" id="7351997at2"/>
<dbReference type="CDD" id="cd12107">
    <property type="entry name" value="Hemerythrin"/>
    <property type="match status" value="1"/>
</dbReference>
<dbReference type="InterPro" id="IPR012312">
    <property type="entry name" value="Hemerythrin-like"/>
</dbReference>
<dbReference type="Pfam" id="PF01814">
    <property type="entry name" value="Hemerythrin"/>
    <property type="match status" value="2"/>
</dbReference>
<keyword evidence="3" id="KW-0408">Iron</keyword>
<organism evidence="5 6">
    <name type="scientific">Caenispirillum bisanense</name>
    <dbReference type="NCBI Taxonomy" id="414052"/>
    <lineage>
        <taxon>Bacteria</taxon>
        <taxon>Pseudomonadati</taxon>
        <taxon>Pseudomonadota</taxon>
        <taxon>Alphaproteobacteria</taxon>
        <taxon>Rhodospirillales</taxon>
        <taxon>Novispirillaceae</taxon>
        <taxon>Caenispirillum</taxon>
    </lineage>
</organism>
<dbReference type="AlphaFoldDB" id="A0A286G2P6"/>
<proteinExistence type="inferred from homology"/>
<feature type="domain" description="Hemerythrin-like" evidence="4">
    <location>
        <begin position="155"/>
        <end position="266"/>
    </location>
</feature>
<name>A0A286G2P6_9PROT</name>
<protein>
    <submittedName>
        <fullName evidence="5">Hemerythrin-like metal-binding domain protein</fullName>
    </submittedName>
</protein>